<evidence type="ECO:0000256" key="6">
    <source>
        <dbReference type="ARBA" id="ARBA00022656"/>
    </source>
</evidence>
<evidence type="ECO:0000256" key="11">
    <source>
        <dbReference type="ARBA" id="ARBA00022801"/>
    </source>
</evidence>
<dbReference type="Pfam" id="PF11713">
    <property type="entry name" value="Peptidase_C80"/>
    <property type="match status" value="1"/>
</dbReference>
<keyword evidence="18" id="KW-0472">Membrane</keyword>
<dbReference type="InterPro" id="IPR038383">
    <property type="entry name" value="CPD_dom_sf"/>
</dbReference>
<keyword evidence="9" id="KW-0479">Metal-binding</keyword>
<dbReference type="GO" id="GO:0005576">
    <property type="term" value="C:extracellular region"/>
    <property type="evidence" value="ECO:0007669"/>
    <property type="project" value="UniProtKB-SubCell"/>
</dbReference>
<dbReference type="GO" id="GO:0008234">
    <property type="term" value="F:cysteine-type peptidase activity"/>
    <property type="evidence" value="ECO:0007669"/>
    <property type="project" value="UniProtKB-KW"/>
</dbReference>
<dbReference type="GO" id="GO:0043657">
    <property type="term" value="C:host cell"/>
    <property type="evidence" value="ECO:0007669"/>
    <property type="project" value="UniProtKB-SubCell"/>
</dbReference>
<proteinExistence type="predicted"/>
<dbReference type="GO" id="GO:0006508">
    <property type="term" value="P:proteolysis"/>
    <property type="evidence" value="ECO:0007669"/>
    <property type="project" value="UniProtKB-KW"/>
</dbReference>
<dbReference type="Pfam" id="PF00353">
    <property type="entry name" value="HemolysinCabind"/>
    <property type="match status" value="3"/>
</dbReference>
<evidence type="ECO:0000259" key="20">
    <source>
        <dbReference type="PROSITE" id="PS51771"/>
    </source>
</evidence>
<dbReference type="GO" id="GO:0008289">
    <property type="term" value="F:lipid binding"/>
    <property type="evidence" value="ECO:0007669"/>
    <property type="project" value="UniProtKB-KW"/>
</dbReference>
<evidence type="ECO:0000256" key="2">
    <source>
        <dbReference type="ARBA" id="ARBA00004340"/>
    </source>
</evidence>
<evidence type="ECO:0000256" key="16">
    <source>
        <dbReference type="ARBA" id="ARBA00023026"/>
    </source>
</evidence>
<keyword evidence="8" id="KW-0808">Transferase</keyword>
<evidence type="ECO:0000256" key="14">
    <source>
        <dbReference type="ARBA" id="ARBA00022842"/>
    </source>
</evidence>
<keyword evidence="12" id="KW-0788">Thiol protease</keyword>
<comment type="subcellular location">
    <subcellularLocation>
        <location evidence="2">Host cell</location>
    </subcellularLocation>
    <subcellularLocation>
        <location evidence="3">Host membrane</location>
    </subcellularLocation>
    <subcellularLocation>
        <location evidence="4">Secreted</location>
    </subcellularLocation>
</comment>
<evidence type="ECO:0000256" key="5">
    <source>
        <dbReference type="ARBA" id="ARBA00022525"/>
    </source>
</evidence>
<keyword evidence="7" id="KW-0645">Protease</keyword>
<dbReference type="GO" id="GO:0005509">
    <property type="term" value="F:calcium ion binding"/>
    <property type="evidence" value="ECO:0007669"/>
    <property type="project" value="InterPro"/>
</dbReference>
<reference evidence="21" key="1">
    <citation type="submission" date="2022-02" db="EMBL/GenBank/DDBJ databases">
        <title>Atlantic sturgeon de novo genome assembly.</title>
        <authorList>
            <person name="Stock M."/>
            <person name="Klopp C."/>
            <person name="Guiguen Y."/>
            <person name="Cabau C."/>
            <person name="Parinello H."/>
            <person name="Santidrian Yebra-Pimentel E."/>
            <person name="Kuhl H."/>
            <person name="Dirks R.P."/>
            <person name="Guessner J."/>
            <person name="Wuertz S."/>
            <person name="Du K."/>
            <person name="Schartl M."/>
        </authorList>
    </citation>
    <scope>NUCLEOTIDE SEQUENCE</scope>
    <source>
        <strain evidence="21">STURGEONOMICS-FGT-2020</strain>
        <tissue evidence="21">Whole blood</tissue>
    </source>
</reference>
<evidence type="ECO:0000256" key="12">
    <source>
        <dbReference type="ARBA" id="ARBA00022807"/>
    </source>
</evidence>
<evidence type="ECO:0000256" key="10">
    <source>
        <dbReference type="ARBA" id="ARBA00022737"/>
    </source>
</evidence>
<dbReference type="InterPro" id="IPR050557">
    <property type="entry name" value="RTX_toxin/Mannuronan_C5-epim"/>
</dbReference>
<evidence type="ECO:0000313" key="21">
    <source>
        <dbReference type="EMBL" id="KAK1158428.1"/>
    </source>
</evidence>
<dbReference type="GO" id="GO:0090729">
    <property type="term" value="F:toxin activity"/>
    <property type="evidence" value="ECO:0007669"/>
    <property type="project" value="UniProtKB-KW"/>
</dbReference>
<keyword evidence="11" id="KW-0378">Hydrolase</keyword>
<accession>A0AAD8CZU0</accession>
<evidence type="ECO:0000256" key="9">
    <source>
        <dbReference type="ARBA" id="ARBA00022723"/>
    </source>
</evidence>
<dbReference type="SUPFAM" id="SSF51120">
    <property type="entry name" value="beta-Roll"/>
    <property type="match status" value="3"/>
</dbReference>
<dbReference type="GO" id="GO:0016740">
    <property type="term" value="F:transferase activity"/>
    <property type="evidence" value="ECO:0007669"/>
    <property type="project" value="UniProtKB-KW"/>
</dbReference>
<evidence type="ECO:0000256" key="18">
    <source>
        <dbReference type="ARBA" id="ARBA00023136"/>
    </source>
</evidence>
<keyword evidence="6" id="KW-0800">Toxin</keyword>
<keyword evidence="22" id="KW-1185">Reference proteome</keyword>
<feature type="domain" description="Peptidase C80" evidence="20">
    <location>
        <begin position="65"/>
        <end position="244"/>
    </location>
</feature>
<evidence type="ECO:0000256" key="19">
    <source>
        <dbReference type="SAM" id="MobiDB-lite"/>
    </source>
</evidence>
<comment type="caution">
    <text evidence="21">The sequence shown here is derived from an EMBL/GenBank/DDBJ whole genome shotgun (WGS) entry which is preliminary data.</text>
</comment>
<gene>
    <name evidence="21" type="ORF">AOXY_G23348</name>
</gene>
<evidence type="ECO:0000256" key="7">
    <source>
        <dbReference type="ARBA" id="ARBA00022670"/>
    </source>
</evidence>
<protein>
    <recommendedName>
        <fullName evidence="20">Peptidase C80 domain-containing protein</fullName>
    </recommendedName>
</protein>
<dbReference type="EMBL" id="JAGXEW010000024">
    <property type="protein sequence ID" value="KAK1158428.1"/>
    <property type="molecule type" value="Genomic_DNA"/>
</dbReference>
<comment type="cofactor">
    <cofactor evidence="1">
        <name>Mg(2+)</name>
        <dbReference type="ChEBI" id="CHEBI:18420"/>
    </cofactor>
</comment>
<evidence type="ECO:0000256" key="1">
    <source>
        <dbReference type="ARBA" id="ARBA00001946"/>
    </source>
</evidence>
<dbReference type="InterPro" id="IPR001343">
    <property type="entry name" value="Hemolysn_Ca-bd"/>
</dbReference>
<keyword evidence="13" id="KW-0068">Autocatalytic cleavage</keyword>
<keyword evidence="15" id="KW-1043">Host membrane</keyword>
<evidence type="ECO:0000256" key="13">
    <source>
        <dbReference type="ARBA" id="ARBA00022813"/>
    </source>
</evidence>
<dbReference type="Gene3D" id="2.150.10.10">
    <property type="entry name" value="Serralysin-like metalloprotease, C-terminal"/>
    <property type="match status" value="2"/>
</dbReference>
<evidence type="ECO:0000256" key="3">
    <source>
        <dbReference type="ARBA" id="ARBA00004551"/>
    </source>
</evidence>
<dbReference type="Gene3D" id="3.40.50.11050">
    <property type="match status" value="1"/>
</dbReference>
<feature type="region of interest" description="Disordered" evidence="19">
    <location>
        <begin position="1566"/>
        <end position="1590"/>
    </location>
</feature>
<dbReference type="PANTHER" id="PTHR38340">
    <property type="entry name" value="S-LAYER PROTEIN"/>
    <property type="match status" value="1"/>
</dbReference>
<dbReference type="PANTHER" id="PTHR38340:SF1">
    <property type="entry name" value="S-LAYER PROTEIN"/>
    <property type="match status" value="1"/>
</dbReference>
<dbReference type="Proteomes" id="UP001230051">
    <property type="component" value="Unassembled WGS sequence"/>
</dbReference>
<organism evidence="21 22">
    <name type="scientific">Acipenser oxyrinchus oxyrinchus</name>
    <dbReference type="NCBI Taxonomy" id="40147"/>
    <lineage>
        <taxon>Eukaryota</taxon>
        <taxon>Metazoa</taxon>
        <taxon>Chordata</taxon>
        <taxon>Craniata</taxon>
        <taxon>Vertebrata</taxon>
        <taxon>Euteleostomi</taxon>
        <taxon>Actinopterygii</taxon>
        <taxon>Chondrostei</taxon>
        <taxon>Acipenseriformes</taxon>
        <taxon>Acipenseridae</taxon>
        <taxon>Acipenser</taxon>
    </lineage>
</organism>
<dbReference type="CDD" id="cd20500">
    <property type="entry name" value="Peptidase_C80"/>
    <property type="match status" value="1"/>
</dbReference>
<dbReference type="PROSITE" id="PS51771">
    <property type="entry name" value="CGT_MARTX_CPD"/>
    <property type="match status" value="1"/>
</dbReference>
<keyword evidence="17" id="KW-0446">Lipid-binding</keyword>
<keyword evidence="14" id="KW-0460">Magnesium</keyword>
<keyword evidence="10" id="KW-0677">Repeat</keyword>
<evidence type="ECO:0000256" key="4">
    <source>
        <dbReference type="ARBA" id="ARBA00004613"/>
    </source>
</evidence>
<evidence type="ECO:0000256" key="15">
    <source>
        <dbReference type="ARBA" id="ARBA00022870"/>
    </source>
</evidence>
<keyword evidence="5" id="KW-0964">Secreted</keyword>
<dbReference type="InterPro" id="IPR011049">
    <property type="entry name" value="Serralysin-like_metalloprot_C"/>
</dbReference>
<evidence type="ECO:0000313" key="22">
    <source>
        <dbReference type="Proteomes" id="UP001230051"/>
    </source>
</evidence>
<keyword evidence="16" id="KW-0843">Virulence</keyword>
<evidence type="ECO:0000256" key="17">
    <source>
        <dbReference type="ARBA" id="ARBA00023121"/>
    </source>
</evidence>
<dbReference type="InterPro" id="IPR020974">
    <property type="entry name" value="CPD_dom"/>
</dbReference>
<name>A0AAD8CZU0_ACIOX</name>
<evidence type="ECO:0000256" key="8">
    <source>
        <dbReference type="ARBA" id="ARBA00022679"/>
    </source>
</evidence>
<sequence length="1590" mass="178770">MKPAFRNAGLFSLGNGTSFTFRSSFLRAFGELHSGSTVVETEEHNTNIYQTLDNAGELAQFHVPKPRPDTSTRYDRQHILLLEDEAIVREAGTLLFEKHPAVSSLYVLENGGWPKLVKGNLGPLTEESRLVLVGHGRKMDGAGKISLGMFGAKDVAEIVSRMSQEGKRIKTTSVVACKVGADEAFRGTLLRELRARSVETELHTRTSLLQVSHSGQKVSVEVTPEGLQYRHRDPSKKVVDTLGSDGRMVSRVEPGDMGEAVYHDQRNFLGKTGTTVYNTPEVRDEWKLERINFEDKPQGKLQKYTLQWFDGKADERAPTPTAEEHAWYQYVIKHLNPKSDTTGYWMSNINNVEKILKTCRKINTVKELVNEIHHQAKYGDQTDIYYNLHDWIYKVNPKTLYVYLVGRKINIDSIKKIVKQVDENDYEKINWATTQLNREDYVSFTKETLQGKYKTGTHSLEKESWLADYFMASIFSESVRNFRTFPDMLMCLQGYEINEYKQKFLNYLFEKHPMARGGTWVSPNRRGFHGASSVKDSSKLYNLKFRKTEAELQKDLDMVFSRESAIWEMWKKSNLIDLNDYFDSILPASGSRGSTGILGGSDDGAVTLRDLHSESGVELSLELSAYHARSQALLTQQIQERLQQDFGKTAGDYRLEPGSVQQEDGQFRCRLSSLKEPTKSLDWHLDLNPVGLRYTEKILEKCHEVNSMEIAEGEGISAAASPHQALKHVEHAGKAVAVVGVTLGLQGAMRAFEEGDIEHGTVALLQTMHGVAGMILGMIAKRAKVLTSKPAQVMVRTALKKAFIVMPLVGIVFGIYNIKEDFERKDILGYIDAGLDITMLGLDVVELLVPEVAPFLAPLNLALSVLRMVVDYVYMGIQAELDKLPEDADFLDKLDAVLCGVTMGIEHLSLDVLSFFYTIPYREIEEGQTLVEKISDYRKYYTFQKEEGGRKAIDFNGGEDSWNGGNITFCLSDDGWSKFCMDSFVSSKSRFGKQCWELETDKTTQDIILGIGESHHLQYRSVQLKVFMFIPANIMEVISGYEAESHTRFGKYYGNQAANNFFTVQNPDDKKKWEVMLSYYYQLYGENGDDTFFLGPQKSYVEGRAGRDTYIIPETGGNVIINNYHPKKTIDVLMLKVNYSQISVSKSGPDVILSYLSSHHVRIQNWFTGEAYRHLQMISSDGVLFDIPTLVVSSPRLVAQGVNKMSEKRGQEVDVTQPLLQTVTDIFGSSYNDRLIGNDQNNLIDGGGGRDYVKGGEGEDIYVVKNRPGTQVQIENFSVDKKTDLLLMESRLHDLRARVSGNDLVLFSVRHSDSFTLLNWFRSENSQHLLIVTEDFVTLTLANNTDSCRVTGDHFQAECLLSQSIDYSKASGPQSIDMEQDEVLQKVKEVRGSDFDDKIWGNARDNGLMPGRGSDVLAGRNGADWYMVTPAQGLKTISNYASDLVTDMLFIKERYGNIEAKCEGRDLVLYVNGSKDVVLERWFEGRPFQHLQVQTADGFRFALAANSSACLGFVKIPLSIDFRERGSNGEIMKMDEDEFASVVEMHGSRGFDVMIGNGQDNVLDPGAEGTHGRGGRGGHLCGEARLRDQD</sequence>